<organism evidence="2 3">
    <name type="scientific">Teratosphaeria nubilosa</name>
    <dbReference type="NCBI Taxonomy" id="161662"/>
    <lineage>
        <taxon>Eukaryota</taxon>
        <taxon>Fungi</taxon>
        <taxon>Dikarya</taxon>
        <taxon>Ascomycota</taxon>
        <taxon>Pezizomycotina</taxon>
        <taxon>Dothideomycetes</taxon>
        <taxon>Dothideomycetidae</taxon>
        <taxon>Mycosphaerellales</taxon>
        <taxon>Teratosphaeriaceae</taxon>
        <taxon>Teratosphaeria</taxon>
    </lineage>
</organism>
<proteinExistence type="predicted"/>
<sequence length="75" mass="8462">MYIPLTLLHPPLHPPNQLPLKTSRPSIHLTKPAPSKYQPRIREKSPLIPPLTSSTAQKKTRESSQTSYPTLPYHG</sequence>
<dbReference type="AlphaFoldDB" id="A0A6G1LCN5"/>
<evidence type="ECO:0000256" key="1">
    <source>
        <dbReference type="SAM" id="MobiDB-lite"/>
    </source>
</evidence>
<feature type="compositionally biased region" description="Polar residues" evidence="1">
    <location>
        <begin position="51"/>
        <end position="69"/>
    </location>
</feature>
<dbReference type="EMBL" id="ML995828">
    <property type="protein sequence ID" value="KAF2770178.1"/>
    <property type="molecule type" value="Genomic_DNA"/>
</dbReference>
<protein>
    <submittedName>
        <fullName evidence="2">Uncharacterized protein</fullName>
    </submittedName>
</protein>
<gene>
    <name evidence="2" type="ORF">EJ03DRAFT_326829</name>
</gene>
<feature type="compositionally biased region" description="Low complexity" evidence="1">
    <location>
        <begin position="1"/>
        <end position="10"/>
    </location>
</feature>
<accession>A0A6G1LCN5</accession>
<keyword evidence="3" id="KW-1185">Reference proteome</keyword>
<feature type="region of interest" description="Disordered" evidence="1">
    <location>
        <begin position="1"/>
        <end position="75"/>
    </location>
</feature>
<dbReference type="Proteomes" id="UP000799436">
    <property type="component" value="Unassembled WGS sequence"/>
</dbReference>
<reference evidence="2" key="1">
    <citation type="journal article" date="2020" name="Stud. Mycol.">
        <title>101 Dothideomycetes genomes: a test case for predicting lifestyles and emergence of pathogens.</title>
        <authorList>
            <person name="Haridas S."/>
            <person name="Albert R."/>
            <person name="Binder M."/>
            <person name="Bloem J."/>
            <person name="Labutti K."/>
            <person name="Salamov A."/>
            <person name="Andreopoulos B."/>
            <person name="Baker S."/>
            <person name="Barry K."/>
            <person name="Bills G."/>
            <person name="Bluhm B."/>
            <person name="Cannon C."/>
            <person name="Castanera R."/>
            <person name="Culley D."/>
            <person name="Daum C."/>
            <person name="Ezra D."/>
            <person name="Gonzalez J."/>
            <person name="Henrissat B."/>
            <person name="Kuo A."/>
            <person name="Liang C."/>
            <person name="Lipzen A."/>
            <person name="Lutzoni F."/>
            <person name="Magnuson J."/>
            <person name="Mondo S."/>
            <person name="Nolan M."/>
            <person name="Ohm R."/>
            <person name="Pangilinan J."/>
            <person name="Park H.-J."/>
            <person name="Ramirez L."/>
            <person name="Alfaro M."/>
            <person name="Sun H."/>
            <person name="Tritt A."/>
            <person name="Yoshinaga Y."/>
            <person name="Zwiers L.-H."/>
            <person name="Turgeon B."/>
            <person name="Goodwin S."/>
            <person name="Spatafora J."/>
            <person name="Crous P."/>
            <person name="Grigoriev I."/>
        </authorList>
    </citation>
    <scope>NUCLEOTIDE SEQUENCE</scope>
    <source>
        <strain evidence="2">CBS 116005</strain>
    </source>
</reference>
<evidence type="ECO:0000313" key="3">
    <source>
        <dbReference type="Proteomes" id="UP000799436"/>
    </source>
</evidence>
<name>A0A6G1LCN5_9PEZI</name>
<evidence type="ECO:0000313" key="2">
    <source>
        <dbReference type="EMBL" id="KAF2770178.1"/>
    </source>
</evidence>